<comment type="caution">
    <text evidence="2">The sequence shown here is derived from an EMBL/GenBank/DDBJ whole genome shotgun (WGS) entry which is preliminary data.</text>
</comment>
<reference evidence="2" key="1">
    <citation type="submission" date="2021-02" db="EMBL/GenBank/DDBJ databases">
        <authorList>
            <person name="Nowell W R."/>
        </authorList>
    </citation>
    <scope>NUCLEOTIDE SEQUENCE</scope>
</reference>
<sequence>MHLYQHSPRCSIAMQMFLNCYPHYWIFVPMPSHTAQEQNMNYIPSESTTAYFLHLNPRISTRYSSSSSSSSFVTRNDREIRQCLSHIPLPPVGYQFSEQQRDAQVEFFKYKQDYQLPDLPLDLYNASIIAVLPDKTSAVLRQFIASLFITHGETKLNSIGNLLTEGNIDPPFLQGSFRGNWCHALISPLLLSSSTAAAVPKTGDPLSRIKFE</sequence>
<accession>A0A816DYG2</accession>
<protein>
    <submittedName>
        <fullName evidence="2">Uncharacterized protein</fullName>
    </submittedName>
</protein>
<dbReference type="EMBL" id="CAJNOI010002704">
    <property type="protein sequence ID" value="CAF1488345.1"/>
    <property type="molecule type" value="Genomic_DNA"/>
</dbReference>
<evidence type="ECO:0000313" key="2">
    <source>
        <dbReference type="EMBL" id="CAF1640727.1"/>
    </source>
</evidence>
<organism evidence="2 3">
    <name type="scientific">Adineta steineri</name>
    <dbReference type="NCBI Taxonomy" id="433720"/>
    <lineage>
        <taxon>Eukaryota</taxon>
        <taxon>Metazoa</taxon>
        <taxon>Spiralia</taxon>
        <taxon>Gnathifera</taxon>
        <taxon>Rotifera</taxon>
        <taxon>Eurotatoria</taxon>
        <taxon>Bdelloidea</taxon>
        <taxon>Adinetida</taxon>
        <taxon>Adinetidae</taxon>
        <taxon>Adineta</taxon>
    </lineage>
</organism>
<dbReference type="EMBL" id="CAJNOM010003027">
    <property type="protein sequence ID" value="CAF1640727.1"/>
    <property type="molecule type" value="Genomic_DNA"/>
</dbReference>
<name>A0A816DYG2_9BILA</name>
<keyword evidence="3" id="KW-1185">Reference proteome</keyword>
<evidence type="ECO:0000313" key="1">
    <source>
        <dbReference type="EMBL" id="CAF1488345.1"/>
    </source>
</evidence>
<dbReference type="AlphaFoldDB" id="A0A816DYG2"/>
<dbReference type="Proteomes" id="UP000663832">
    <property type="component" value="Unassembled WGS sequence"/>
</dbReference>
<dbReference type="Proteomes" id="UP000663877">
    <property type="component" value="Unassembled WGS sequence"/>
</dbReference>
<evidence type="ECO:0000313" key="3">
    <source>
        <dbReference type="Proteomes" id="UP000663832"/>
    </source>
</evidence>
<proteinExistence type="predicted"/>
<gene>
    <name evidence="1" type="ORF">BJG266_LOCUS42464</name>
    <name evidence="2" type="ORF">QVE165_LOCUS59337</name>
</gene>